<dbReference type="GO" id="GO:0004479">
    <property type="term" value="F:methionyl-tRNA formyltransferase activity"/>
    <property type="evidence" value="ECO:0007669"/>
    <property type="project" value="UniProtKB-EC"/>
</dbReference>
<proteinExistence type="predicted"/>
<gene>
    <name evidence="3" type="ORF">A2763_01340</name>
</gene>
<evidence type="ECO:0000259" key="2">
    <source>
        <dbReference type="Pfam" id="PF00551"/>
    </source>
</evidence>
<dbReference type="InterPro" id="IPR041711">
    <property type="entry name" value="Met-tRNA-FMT_N"/>
</dbReference>
<dbReference type="InterPro" id="IPR011034">
    <property type="entry name" value="Formyl_transferase-like_C_sf"/>
</dbReference>
<dbReference type="CDD" id="cd08646">
    <property type="entry name" value="FMT_core_Met-tRNA-FMT_N"/>
    <property type="match status" value="1"/>
</dbReference>
<protein>
    <recommendedName>
        <fullName evidence="1">methionyl-tRNA formyltransferase</fullName>
        <ecNumber evidence="1">2.1.2.9</ecNumber>
    </recommendedName>
</protein>
<sequence length="295" mass="33247">MTNNIRFAFFGTPHLATVFLDELESAGLVPSLVVTTPDKPHGRGLEVVAPPVKGWAAARNIPVLQPEEFNTQVLKDMSIEIWDVFVVIYYGKVLPKPMLDIPKRGVLNVHFSLLPRWRGQSPVRSAIWNDDKEAGTSIILLDEKIDHGPVIAQKKIPLPEWPPKASALEELSTRESAKLLVEILPSWLRGEIATHEQNHDIATWCPAYTKEDGLLDLNDDAYKNLLKIRAFDTTVGTHAFFERSGKRLRVQILEAHIESTRLIIDKVKPEGKKEMGYEEFLRSGATPSKVLRKDH</sequence>
<dbReference type="PANTHER" id="PTHR11138:SF5">
    <property type="entry name" value="METHIONYL-TRNA FORMYLTRANSFERASE, MITOCHONDRIAL"/>
    <property type="match status" value="1"/>
</dbReference>
<dbReference type="SUPFAM" id="SSF53328">
    <property type="entry name" value="Formyltransferase"/>
    <property type="match status" value="1"/>
</dbReference>
<dbReference type="AlphaFoldDB" id="A0A1F6CMM5"/>
<name>A0A1F6CMM5_9BACT</name>
<dbReference type="SUPFAM" id="SSF50486">
    <property type="entry name" value="FMT C-terminal domain-like"/>
    <property type="match status" value="1"/>
</dbReference>
<comment type="caution">
    <text evidence="3">The sequence shown here is derived from an EMBL/GenBank/DDBJ whole genome shotgun (WGS) entry which is preliminary data.</text>
</comment>
<dbReference type="InterPro" id="IPR036477">
    <property type="entry name" value="Formyl_transf_N_sf"/>
</dbReference>
<dbReference type="PANTHER" id="PTHR11138">
    <property type="entry name" value="METHIONYL-TRNA FORMYLTRANSFERASE"/>
    <property type="match status" value="1"/>
</dbReference>
<evidence type="ECO:0000313" key="4">
    <source>
        <dbReference type="Proteomes" id="UP000178370"/>
    </source>
</evidence>
<reference evidence="3 4" key="1">
    <citation type="journal article" date="2016" name="Nat. Commun.">
        <title>Thousands of microbial genomes shed light on interconnected biogeochemical processes in an aquifer system.</title>
        <authorList>
            <person name="Anantharaman K."/>
            <person name="Brown C.T."/>
            <person name="Hug L.A."/>
            <person name="Sharon I."/>
            <person name="Castelle C.J."/>
            <person name="Probst A.J."/>
            <person name="Thomas B.C."/>
            <person name="Singh A."/>
            <person name="Wilkins M.J."/>
            <person name="Karaoz U."/>
            <person name="Brodie E.L."/>
            <person name="Williams K.H."/>
            <person name="Hubbard S.S."/>
            <person name="Banfield J.F."/>
        </authorList>
    </citation>
    <scope>NUCLEOTIDE SEQUENCE [LARGE SCALE GENOMIC DNA]</scope>
</reference>
<dbReference type="GO" id="GO:0005829">
    <property type="term" value="C:cytosol"/>
    <property type="evidence" value="ECO:0007669"/>
    <property type="project" value="TreeGrafter"/>
</dbReference>
<dbReference type="Proteomes" id="UP000178370">
    <property type="component" value="Unassembled WGS sequence"/>
</dbReference>
<evidence type="ECO:0000313" key="3">
    <source>
        <dbReference type="EMBL" id="OGG50290.1"/>
    </source>
</evidence>
<dbReference type="Gene3D" id="3.40.50.12230">
    <property type="match status" value="1"/>
</dbReference>
<dbReference type="EC" id="2.1.2.9" evidence="1"/>
<dbReference type="Pfam" id="PF00551">
    <property type="entry name" value="Formyl_trans_N"/>
    <property type="match status" value="1"/>
</dbReference>
<accession>A0A1F6CMM5</accession>
<feature type="domain" description="Formyl transferase N-terminal" evidence="2">
    <location>
        <begin position="6"/>
        <end position="160"/>
    </location>
</feature>
<dbReference type="EMBL" id="MFKV01000015">
    <property type="protein sequence ID" value="OGG50290.1"/>
    <property type="molecule type" value="Genomic_DNA"/>
</dbReference>
<organism evidence="3 4">
    <name type="scientific">Candidatus Kaiserbacteria bacterium RIFCSPHIGHO2_01_FULL_54_36</name>
    <dbReference type="NCBI Taxonomy" id="1798482"/>
    <lineage>
        <taxon>Bacteria</taxon>
        <taxon>Candidatus Kaiseribacteriota</taxon>
    </lineage>
</organism>
<evidence type="ECO:0000256" key="1">
    <source>
        <dbReference type="ARBA" id="ARBA00012261"/>
    </source>
</evidence>
<dbReference type="STRING" id="1798482.A2763_01340"/>
<dbReference type="InterPro" id="IPR002376">
    <property type="entry name" value="Formyl_transf_N"/>
</dbReference>